<dbReference type="KEGG" id="rbi:RB2501_08380"/>
<name>A4CIZ6_ROBBH</name>
<evidence type="ECO:0000259" key="1">
    <source>
        <dbReference type="Pfam" id="PF01370"/>
    </source>
</evidence>
<dbReference type="EMBL" id="CP001712">
    <property type="protein sequence ID" value="EAR16904.1"/>
    <property type="molecule type" value="Genomic_DNA"/>
</dbReference>
<evidence type="ECO:0000313" key="2">
    <source>
        <dbReference type="EMBL" id="EAR16904.1"/>
    </source>
</evidence>
<organism evidence="2 3">
    <name type="scientific">Robiginitalea biformata (strain ATCC BAA-864 / DSM 15991 / KCTC 12146 / HTCC2501)</name>
    <dbReference type="NCBI Taxonomy" id="313596"/>
    <lineage>
        <taxon>Bacteria</taxon>
        <taxon>Pseudomonadati</taxon>
        <taxon>Bacteroidota</taxon>
        <taxon>Flavobacteriia</taxon>
        <taxon>Flavobacteriales</taxon>
        <taxon>Flavobacteriaceae</taxon>
        <taxon>Robiginitalea</taxon>
    </lineage>
</organism>
<dbReference type="STRING" id="313596.RB2501_08380"/>
<dbReference type="InterPro" id="IPR051783">
    <property type="entry name" value="NAD(P)-dependent_oxidoreduct"/>
</dbReference>
<dbReference type="InterPro" id="IPR001509">
    <property type="entry name" value="Epimerase_deHydtase"/>
</dbReference>
<dbReference type="AlphaFoldDB" id="A4CIZ6"/>
<dbReference type="Pfam" id="PF01370">
    <property type="entry name" value="Epimerase"/>
    <property type="match status" value="1"/>
</dbReference>
<dbReference type="Gene3D" id="3.40.50.720">
    <property type="entry name" value="NAD(P)-binding Rossmann-like Domain"/>
    <property type="match status" value="1"/>
</dbReference>
<dbReference type="GO" id="GO:0004029">
    <property type="term" value="F:aldehyde dehydrogenase (NAD+) activity"/>
    <property type="evidence" value="ECO:0007669"/>
    <property type="project" value="TreeGrafter"/>
</dbReference>
<dbReference type="InterPro" id="IPR036291">
    <property type="entry name" value="NAD(P)-bd_dom_sf"/>
</dbReference>
<dbReference type="HOGENOM" id="CLU_007383_6_0_10"/>
<dbReference type="RefSeq" id="WP_015753660.1">
    <property type="nucleotide sequence ID" value="NC_013222.1"/>
</dbReference>
<gene>
    <name evidence="2" type="ordered locus">RB2501_08380</name>
</gene>
<evidence type="ECO:0000313" key="3">
    <source>
        <dbReference type="Proteomes" id="UP000009049"/>
    </source>
</evidence>
<accession>A4CIZ6</accession>
<protein>
    <submittedName>
        <fullName evidence="2">Dihydroflavonol 4-reductase family protein</fullName>
    </submittedName>
</protein>
<dbReference type="GO" id="GO:0005737">
    <property type="term" value="C:cytoplasm"/>
    <property type="evidence" value="ECO:0007669"/>
    <property type="project" value="TreeGrafter"/>
</dbReference>
<proteinExistence type="predicted"/>
<reference evidence="2 3" key="1">
    <citation type="journal article" date="2009" name="J. Bacteriol.">
        <title>Complete genome sequence of Robiginitalea biformata HTCC2501.</title>
        <authorList>
            <person name="Oh H.M."/>
            <person name="Giovannoni S.J."/>
            <person name="Lee K."/>
            <person name="Ferriera S."/>
            <person name="Johnson J."/>
            <person name="Cho J.C."/>
        </authorList>
    </citation>
    <scope>NUCLEOTIDE SEQUENCE [LARGE SCALE GENOMIC DNA]</scope>
    <source>
        <strain evidence="3">ATCC BAA-864 / HTCC2501 / KCTC 12146</strain>
    </source>
</reference>
<dbReference type="PANTHER" id="PTHR48079">
    <property type="entry name" value="PROTEIN YEEZ"/>
    <property type="match status" value="1"/>
</dbReference>
<dbReference type="eggNOG" id="COG0451">
    <property type="taxonomic scope" value="Bacteria"/>
</dbReference>
<feature type="domain" description="NAD-dependent epimerase/dehydratase" evidence="1">
    <location>
        <begin position="3"/>
        <end position="225"/>
    </location>
</feature>
<dbReference type="Proteomes" id="UP000009049">
    <property type="component" value="Chromosome"/>
</dbReference>
<dbReference type="PANTHER" id="PTHR48079:SF6">
    <property type="entry name" value="NAD(P)-BINDING DOMAIN-CONTAINING PROTEIN-RELATED"/>
    <property type="match status" value="1"/>
</dbReference>
<dbReference type="OrthoDB" id="596910at2"/>
<sequence>MDLVTGGTGLVGSHLLMELARAGRPVRAIHRAGSDLQRVRRLFAWYGPELAMAWDAIQWVEAELSDLPALEAALAGASRVYHCAGLISFDPSDRNQLLKTNFEGTRNVVNCCLGLGIKQLCHVSSIATIGGKLGSGKEEDPWDPQRTNVYATSKYLAEMEAWRGGQEGLEVAIVNPGVVLGPGSYDSGSGRLIAAAGNGLRYYPPGGTGFVGVGDVVRAMILLMDGGHFNNRYLLVGNNLSYREILGQIAGVLEVRAPEKPLKYWQMNFLRPLDWLASHISGRKRRLTGAQIRSFRNPKQFDNGKILKTLGGFQFTDIRDILEICGRHYRETANS</sequence>
<dbReference type="SUPFAM" id="SSF51735">
    <property type="entry name" value="NAD(P)-binding Rossmann-fold domains"/>
    <property type="match status" value="1"/>
</dbReference>
<keyword evidence="3" id="KW-1185">Reference proteome</keyword>